<accession>A0A921ZTX1</accession>
<proteinExistence type="predicted"/>
<dbReference type="Proteomes" id="UP000791440">
    <property type="component" value="Unassembled WGS sequence"/>
</dbReference>
<name>A0A921ZTX1_MANSE</name>
<reference evidence="1" key="1">
    <citation type="journal article" date="2016" name="Insect Biochem. Mol. Biol.">
        <title>Multifaceted biological insights from a draft genome sequence of the tobacco hornworm moth, Manduca sexta.</title>
        <authorList>
            <person name="Kanost M.R."/>
            <person name="Arrese E.L."/>
            <person name="Cao X."/>
            <person name="Chen Y.R."/>
            <person name="Chellapilla S."/>
            <person name="Goldsmith M.R."/>
            <person name="Grosse-Wilde E."/>
            <person name="Heckel D.G."/>
            <person name="Herndon N."/>
            <person name="Jiang H."/>
            <person name="Papanicolaou A."/>
            <person name="Qu J."/>
            <person name="Soulages J.L."/>
            <person name="Vogel H."/>
            <person name="Walters J."/>
            <person name="Waterhouse R.M."/>
            <person name="Ahn S.J."/>
            <person name="Almeida F.C."/>
            <person name="An C."/>
            <person name="Aqrawi P."/>
            <person name="Bretschneider A."/>
            <person name="Bryant W.B."/>
            <person name="Bucks S."/>
            <person name="Chao H."/>
            <person name="Chevignon G."/>
            <person name="Christen J.M."/>
            <person name="Clarke D.F."/>
            <person name="Dittmer N.T."/>
            <person name="Ferguson L.C.F."/>
            <person name="Garavelou S."/>
            <person name="Gordon K.H.J."/>
            <person name="Gunaratna R.T."/>
            <person name="Han Y."/>
            <person name="Hauser F."/>
            <person name="He Y."/>
            <person name="Heidel-Fischer H."/>
            <person name="Hirsh A."/>
            <person name="Hu Y."/>
            <person name="Jiang H."/>
            <person name="Kalra D."/>
            <person name="Klinner C."/>
            <person name="Konig C."/>
            <person name="Kovar C."/>
            <person name="Kroll A.R."/>
            <person name="Kuwar S.S."/>
            <person name="Lee S.L."/>
            <person name="Lehman R."/>
            <person name="Li K."/>
            <person name="Li Z."/>
            <person name="Liang H."/>
            <person name="Lovelace S."/>
            <person name="Lu Z."/>
            <person name="Mansfield J.H."/>
            <person name="McCulloch K.J."/>
            <person name="Mathew T."/>
            <person name="Morton B."/>
            <person name="Muzny D.M."/>
            <person name="Neunemann D."/>
            <person name="Ongeri F."/>
            <person name="Pauchet Y."/>
            <person name="Pu L.L."/>
            <person name="Pyrousis I."/>
            <person name="Rao X.J."/>
            <person name="Redding A."/>
            <person name="Roesel C."/>
            <person name="Sanchez-Gracia A."/>
            <person name="Schaack S."/>
            <person name="Shukla A."/>
            <person name="Tetreau G."/>
            <person name="Wang Y."/>
            <person name="Xiong G.H."/>
            <person name="Traut W."/>
            <person name="Walsh T.K."/>
            <person name="Worley K.C."/>
            <person name="Wu D."/>
            <person name="Wu W."/>
            <person name="Wu Y.Q."/>
            <person name="Zhang X."/>
            <person name="Zou Z."/>
            <person name="Zucker H."/>
            <person name="Briscoe A.D."/>
            <person name="Burmester T."/>
            <person name="Clem R.J."/>
            <person name="Feyereisen R."/>
            <person name="Grimmelikhuijzen C.J.P."/>
            <person name="Hamodrakas S.J."/>
            <person name="Hansson B.S."/>
            <person name="Huguet E."/>
            <person name="Jermiin L.S."/>
            <person name="Lan Q."/>
            <person name="Lehman H.K."/>
            <person name="Lorenzen M."/>
            <person name="Merzendorfer H."/>
            <person name="Michalopoulos I."/>
            <person name="Morton D.B."/>
            <person name="Muthukrishnan S."/>
            <person name="Oakeshott J.G."/>
            <person name="Palmer W."/>
            <person name="Park Y."/>
            <person name="Passarelli A.L."/>
            <person name="Rozas J."/>
            <person name="Schwartz L.M."/>
            <person name="Smith W."/>
            <person name="Southgate A."/>
            <person name="Vilcinskas A."/>
            <person name="Vogt R."/>
            <person name="Wang P."/>
            <person name="Werren J."/>
            <person name="Yu X.Q."/>
            <person name="Zhou J.J."/>
            <person name="Brown S.J."/>
            <person name="Scherer S.E."/>
            <person name="Richards S."/>
            <person name="Blissard G.W."/>
        </authorList>
    </citation>
    <scope>NUCLEOTIDE SEQUENCE</scope>
</reference>
<gene>
    <name evidence="1" type="ORF">O3G_MSEX014502</name>
</gene>
<organism evidence="1 2">
    <name type="scientific">Manduca sexta</name>
    <name type="common">Tobacco hawkmoth</name>
    <name type="synonym">Tobacco hornworm</name>
    <dbReference type="NCBI Taxonomy" id="7130"/>
    <lineage>
        <taxon>Eukaryota</taxon>
        <taxon>Metazoa</taxon>
        <taxon>Ecdysozoa</taxon>
        <taxon>Arthropoda</taxon>
        <taxon>Hexapoda</taxon>
        <taxon>Insecta</taxon>
        <taxon>Pterygota</taxon>
        <taxon>Neoptera</taxon>
        <taxon>Endopterygota</taxon>
        <taxon>Lepidoptera</taxon>
        <taxon>Glossata</taxon>
        <taxon>Ditrysia</taxon>
        <taxon>Bombycoidea</taxon>
        <taxon>Sphingidae</taxon>
        <taxon>Sphinginae</taxon>
        <taxon>Sphingini</taxon>
        <taxon>Manduca</taxon>
    </lineage>
</organism>
<keyword evidence="2" id="KW-1185">Reference proteome</keyword>
<comment type="caution">
    <text evidence="1">The sequence shown here is derived from an EMBL/GenBank/DDBJ whole genome shotgun (WGS) entry which is preliminary data.</text>
</comment>
<dbReference type="EMBL" id="JH669164">
    <property type="protein sequence ID" value="KAG6464430.1"/>
    <property type="molecule type" value="Genomic_DNA"/>
</dbReference>
<evidence type="ECO:0000313" key="2">
    <source>
        <dbReference type="Proteomes" id="UP000791440"/>
    </source>
</evidence>
<reference evidence="1" key="2">
    <citation type="submission" date="2020-12" db="EMBL/GenBank/DDBJ databases">
        <authorList>
            <person name="Kanost M."/>
        </authorList>
    </citation>
    <scope>NUCLEOTIDE SEQUENCE</scope>
</reference>
<evidence type="ECO:0000313" key="1">
    <source>
        <dbReference type="EMBL" id="KAG6464430.1"/>
    </source>
</evidence>
<protein>
    <submittedName>
        <fullName evidence="1">Uncharacterized protein</fullName>
    </submittedName>
</protein>
<dbReference type="AlphaFoldDB" id="A0A921ZTX1"/>
<sequence>MVGLHFPQESFVMPAADELASQRERELLCEQELRALSASHVARCDSSGSEGEAALAAAVQALSVLAAPTPPAATPDALSTRSVLSALLPHLPPAAFLNKYLHATDYLDDATLTALTDDVRILLLRCLLSH</sequence>